<dbReference type="PANTHER" id="PTHR23259:SF82">
    <property type="entry name" value="SERINE PROTEASE INHIBITOR 1 PROTEIN"/>
    <property type="match status" value="1"/>
</dbReference>
<dbReference type="InterPro" id="IPR036084">
    <property type="entry name" value="Ser_inhib-like_sf"/>
</dbReference>
<keyword evidence="2" id="KW-0722">Serine protease inhibitor</keyword>
<evidence type="ECO:0000313" key="7">
    <source>
        <dbReference type="Proteomes" id="UP001175271"/>
    </source>
</evidence>
<evidence type="ECO:0000256" key="4">
    <source>
        <dbReference type="SAM" id="SignalP"/>
    </source>
</evidence>
<dbReference type="InterPro" id="IPR051368">
    <property type="entry name" value="SerProtInhib-TIL_Domain"/>
</dbReference>
<dbReference type="Gene3D" id="2.10.25.10">
    <property type="entry name" value="Laminin"/>
    <property type="match status" value="2"/>
</dbReference>
<feature type="domain" description="TIL" evidence="5">
    <location>
        <begin position="96"/>
        <end position="156"/>
    </location>
</feature>
<sequence length="162" mass="17573">MASAKMTTTLLALFFGLMAAAPSQEGRFLPTFEPKQCGENEYWNSCGGCENECSDVGLKPCPMICKIEGECRCLSGFARNSEGKCVPRQQCPPVQCPDNEIWEVCGGCESFCGICDSKEGCPVDDHCATGCYFGRCVCPKGLVRNDEWKCVPAESCPKPSII</sequence>
<dbReference type="SUPFAM" id="SSF57567">
    <property type="entry name" value="Serine protease inhibitors"/>
    <property type="match status" value="2"/>
</dbReference>
<proteinExistence type="predicted"/>
<keyword evidence="7" id="KW-1185">Reference proteome</keyword>
<evidence type="ECO:0000259" key="5">
    <source>
        <dbReference type="Pfam" id="PF01826"/>
    </source>
</evidence>
<accession>A0AA39LXL8</accession>
<dbReference type="Proteomes" id="UP001175271">
    <property type="component" value="Unassembled WGS sequence"/>
</dbReference>
<comment type="caution">
    <text evidence="6">The sequence shown here is derived from an EMBL/GenBank/DDBJ whole genome shotgun (WGS) entry which is preliminary data.</text>
</comment>
<gene>
    <name evidence="6" type="ORF">QR680_006754</name>
</gene>
<dbReference type="Pfam" id="PF01826">
    <property type="entry name" value="TIL"/>
    <property type="match status" value="2"/>
</dbReference>
<keyword evidence="4" id="KW-0732">Signal</keyword>
<feature type="signal peptide" evidence="4">
    <location>
        <begin position="1"/>
        <end position="20"/>
    </location>
</feature>
<dbReference type="AlphaFoldDB" id="A0AA39LXL8"/>
<dbReference type="GO" id="GO:0004867">
    <property type="term" value="F:serine-type endopeptidase inhibitor activity"/>
    <property type="evidence" value="ECO:0007669"/>
    <property type="project" value="UniProtKB-KW"/>
</dbReference>
<keyword evidence="3" id="KW-1015">Disulfide bond</keyword>
<dbReference type="InterPro" id="IPR002919">
    <property type="entry name" value="TIL_dom"/>
</dbReference>
<dbReference type="CDD" id="cd19941">
    <property type="entry name" value="TIL"/>
    <property type="match status" value="2"/>
</dbReference>
<protein>
    <recommendedName>
        <fullName evidence="5">TIL domain-containing protein</fullName>
    </recommendedName>
</protein>
<evidence type="ECO:0000313" key="6">
    <source>
        <dbReference type="EMBL" id="KAK0413357.1"/>
    </source>
</evidence>
<feature type="domain" description="TIL" evidence="5">
    <location>
        <begin position="37"/>
        <end position="91"/>
    </location>
</feature>
<evidence type="ECO:0000256" key="1">
    <source>
        <dbReference type="ARBA" id="ARBA00022690"/>
    </source>
</evidence>
<keyword evidence="1" id="KW-0646">Protease inhibitor</keyword>
<evidence type="ECO:0000256" key="2">
    <source>
        <dbReference type="ARBA" id="ARBA00022900"/>
    </source>
</evidence>
<evidence type="ECO:0000256" key="3">
    <source>
        <dbReference type="ARBA" id="ARBA00023157"/>
    </source>
</evidence>
<dbReference type="PANTHER" id="PTHR23259">
    <property type="entry name" value="RIDDLE"/>
    <property type="match status" value="1"/>
</dbReference>
<reference evidence="6" key="1">
    <citation type="submission" date="2023-06" db="EMBL/GenBank/DDBJ databases">
        <title>Genomic analysis of the entomopathogenic nematode Steinernema hermaphroditum.</title>
        <authorList>
            <person name="Schwarz E.M."/>
            <person name="Heppert J.K."/>
            <person name="Baniya A."/>
            <person name="Schwartz H.T."/>
            <person name="Tan C.-H."/>
            <person name="Antoshechkin I."/>
            <person name="Sternberg P.W."/>
            <person name="Goodrich-Blair H."/>
            <person name="Dillman A.R."/>
        </authorList>
    </citation>
    <scope>NUCLEOTIDE SEQUENCE</scope>
    <source>
        <strain evidence="6">PS9179</strain>
        <tissue evidence="6">Whole animal</tissue>
    </source>
</reference>
<organism evidence="6 7">
    <name type="scientific">Steinernema hermaphroditum</name>
    <dbReference type="NCBI Taxonomy" id="289476"/>
    <lineage>
        <taxon>Eukaryota</taxon>
        <taxon>Metazoa</taxon>
        <taxon>Ecdysozoa</taxon>
        <taxon>Nematoda</taxon>
        <taxon>Chromadorea</taxon>
        <taxon>Rhabditida</taxon>
        <taxon>Tylenchina</taxon>
        <taxon>Panagrolaimomorpha</taxon>
        <taxon>Strongyloidoidea</taxon>
        <taxon>Steinernematidae</taxon>
        <taxon>Steinernema</taxon>
    </lineage>
</organism>
<dbReference type="EMBL" id="JAUCMV010000003">
    <property type="protein sequence ID" value="KAK0413357.1"/>
    <property type="molecule type" value="Genomic_DNA"/>
</dbReference>
<feature type="chain" id="PRO_5041304520" description="TIL domain-containing protein" evidence="4">
    <location>
        <begin position="21"/>
        <end position="162"/>
    </location>
</feature>
<name>A0AA39LXL8_9BILA</name>